<dbReference type="Pfam" id="PF07961">
    <property type="entry name" value="MBA1"/>
    <property type="match status" value="1"/>
</dbReference>
<evidence type="ECO:0000256" key="3">
    <source>
        <dbReference type="ARBA" id="ARBA00023128"/>
    </source>
</evidence>
<dbReference type="Gene3D" id="3.10.450.240">
    <property type="match status" value="1"/>
</dbReference>
<dbReference type="PANTHER" id="PTHR28554">
    <property type="entry name" value="39S RIBOSOMAL PROTEIN L45, MITOCHONDRIAL"/>
    <property type="match status" value="1"/>
</dbReference>
<sequence>MASSLRLPAGNFASSARSSSLIAQTFAPASHQYRSFSQASQRWAYKSNNFSAKNVTGPSMKARSKEALGGQLPNDLGVLPGTFVRPLWRDLPSIFQSPRDRWQMEWTWLKSTVQNFMSLMIYCKKDNNFPLMLKERRKIARLLYGDMYTAFAGGDVSGLRRLCGDGLAKNLIAQIESRPKNQQVTWNLVKWLRGPSTYFTGIRVVSDRATQIPEMTNSGIRQIVLRVTSRQSMSKATPQSRGKGPAAEVVEVPAKEQNCEEYFVIQEIRWNGNSTGWRAWGYVKPTDIDTVYSDPYFAPGLTALERIEAMKKMTGQ</sequence>
<dbReference type="EMBL" id="JAQIZZ010000006">
    <property type="protein sequence ID" value="KAJ5538015.1"/>
    <property type="molecule type" value="Genomic_DNA"/>
</dbReference>
<comment type="caution">
    <text evidence="4">The sequence shown here is derived from an EMBL/GenBank/DDBJ whole genome shotgun (WGS) entry which is preliminary data.</text>
</comment>
<name>A0AAD6GDJ2_9EURO</name>
<evidence type="ECO:0000256" key="1">
    <source>
        <dbReference type="ARBA" id="ARBA00004173"/>
    </source>
</evidence>
<protein>
    <recommendedName>
        <fullName evidence="6">Tim44-like domain-containing protein</fullName>
    </recommendedName>
</protein>
<reference evidence="4 5" key="1">
    <citation type="journal article" date="2023" name="IMA Fungus">
        <title>Comparative genomic study of the Penicillium genus elucidates a diverse pangenome and 15 lateral gene transfer events.</title>
        <authorList>
            <person name="Petersen C."/>
            <person name="Sorensen T."/>
            <person name="Nielsen M.R."/>
            <person name="Sondergaard T.E."/>
            <person name="Sorensen J.L."/>
            <person name="Fitzpatrick D.A."/>
            <person name="Frisvad J.C."/>
            <person name="Nielsen K.L."/>
        </authorList>
    </citation>
    <scope>NUCLEOTIDE SEQUENCE [LARGE SCALE GENOMIC DNA]</scope>
    <source>
        <strain evidence="4 5">IBT 35679</strain>
    </source>
</reference>
<proteinExistence type="predicted"/>
<keyword evidence="5" id="KW-1185">Reference proteome</keyword>
<accession>A0AAD6GDJ2</accession>
<dbReference type="InterPro" id="IPR024621">
    <property type="entry name" value="Mba1"/>
</dbReference>
<evidence type="ECO:0000313" key="4">
    <source>
        <dbReference type="EMBL" id="KAJ5538015.1"/>
    </source>
</evidence>
<dbReference type="Proteomes" id="UP001220324">
    <property type="component" value="Unassembled WGS sequence"/>
</dbReference>
<evidence type="ECO:0000256" key="2">
    <source>
        <dbReference type="ARBA" id="ARBA00022946"/>
    </source>
</evidence>
<dbReference type="PANTHER" id="PTHR28554:SF1">
    <property type="entry name" value="LARGE RIBOSOMAL SUBUNIT PROTEIN ML45"/>
    <property type="match status" value="1"/>
</dbReference>
<evidence type="ECO:0008006" key="6">
    <source>
        <dbReference type="Google" id="ProtNLM"/>
    </source>
</evidence>
<keyword evidence="3" id="KW-0496">Mitochondrion</keyword>
<comment type="subcellular location">
    <subcellularLocation>
        <location evidence="1">Mitochondrion</location>
    </subcellularLocation>
</comment>
<evidence type="ECO:0000313" key="5">
    <source>
        <dbReference type="Proteomes" id="UP001220324"/>
    </source>
</evidence>
<dbReference type="GO" id="GO:0032979">
    <property type="term" value="P:protein insertion into mitochondrial inner membrane from matrix"/>
    <property type="evidence" value="ECO:0007669"/>
    <property type="project" value="InterPro"/>
</dbReference>
<gene>
    <name evidence="4" type="ORF">N7494_007494</name>
</gene>
<dbReference type="AlphaFoldDB" id="A0AAD6GDJ2"/>
<dbReference type="InterPro" id="IPR051975">
    <property type="entry name" value="mtLSU_mL45"/>
</dbReference>
<dbReference type="GO" id="GO:0005743">
    <property type="term" value="C:mitochondrial inner membrane"/>
    <property type="evidence" value="ECO:0007669"/>
    <property type="project" value="InterPro"/>
</dbReference>
<organism evidence="4 5">
    <name type="scientific">Penicillium frequentans</name>
    <dbReference type="NCBI Taxonomy" id="3151616"/>
    <lineage>
        <taxon>Eukaryota</taxon>
        <taxon>Fungi</taxon>
        <taxon>Dikarya</taxon>
        <taxon>Ascomycota</taxon>
        <taxon>Pezizomycotina</taxon>
        <taxon>Eurotiomycetes</taxon>
        <taxon>Eurotiomycetidae</taxon>
        <taxon>Eurotiales</taxon>
        <taxon>Aspergillaceae</taxon>
        <taxon>Penicillium</taxon>
    </lineage>
</organism>
<keyword evidence="2" id="KW-0809">Transit peptide</keyword>